<gene>
    <name evidence="4" type="ORF">AVDCRST_MAG37-860</name>
</gene>
<dbReference type="InterPro" id="IPR020843">
    <property type="entry name" value="ER"/>
</dbReference>
<evidence type="ECO:0000256" key="2">
    <source>
        <dbReference type="ARBA" id="ARBA00023002"/>
    </source>
</evidence>
<accession>A0A6J4Q9Q6</accession>
<reference evidence="4" key="1">
    <citation type="submission" date="2020-02" db="EMBL/GenBank/DDBJ databases">
        <authorList>
            <person name="Meier V. D."/>
        </authorList>
    </citation>
    <scope>NUCLEOTIDE SEQUENCE</scope>
    <source>
        <strain evidence="4">AVDCRST_MAG37</strain>
    </source>
</reference>
<feature type="domain" description="Enoyl reductase (ER)" evidence="3">
    <location>
        <begin position="10"/>
        <end position="323"/>
    </location>
</feature>
<evidence type="ECO:0000259" key="3">
    <source>
        <dbReference type="SMART" id="SM00829"/>
    </source>
</evidence>
<dbReference type="PANTHER" id="PTHR48106:SF18">
    <property type="entry name" value="QUINONE OXIDOREDUCTASE PIG3"/>
    <property type="match status" value="1"/>
</dbReference>
<keyword evidence="2" id="KW-0560">Oxidoreductase</keyword>
<dbReference type="EMBL" id="CADCVD010000031">
    <property type="protein sequence ID" value="CAA9434355.1"/>
    <property type="molecule type" value="Genomic_DNA"/>
</dbReference>
<dbReference type="GO" id="GO:0016651">
    <property type="term" value="F:oxidoreductase activity, acting on NAD(P)H"/>
    <property type="evidence" value="ECO:0007669"/>
    <property type="project" value="TreeGrafter"/>
</dbReference>
<sequence length="328" mass="34968">MKAVRIEEFGGPEVLQTADILLPEPEEDEVLIELRASGVNRADVLTRSGGYHVAGQPPIVPGFEGSGIVREIGPVVAGVSIGDRVLAFGGRPGFYAEYVAVSQRRVVKVPEDLDWDSAAALPVAPLSAWYCLRRLAQLRSGESVLIRAAASGVGDAAVQISKHLGATVIATAGSDEKVAWALENGADEGINHAREDVLGRVREIAGEGGIEVVLDTVGGRVFGESLKLAGHGGRVVALANVALEESTIDTRDFYPKNVTIYGFQITNLMQHLGYDPRGDLEELAGLVARGKLKINVDKAFPLEEAGDAHRYLEGRRNKGKVMIHPQGL</sequence>
<dbReference type="InterPro" id="IPR036291">
    <property type="entry name" value="NAD(P)-bd_dom_sf"/>
</dbReference>
<dbReference type="Gene3D" id="3.40.50.720">
    <property type="entry name" value="NAD(P)-binding Rossmann-like Domain"/>
    <property type="match status" value="1"/>
</dbReference>
<dbReference type="AlphaFoldDB" id="A0A6J4Q9Q6"/>
<dbReference type="Pfam" id="PF08240">
    <property type="entry name" value="ADH_N"/>
    <property type="match status" value="1"/>
</dbReference>
<dbReference type="InterPro" id="IPR011032">
    <property type="entry name" value="GroES-like_sf"/>
</dbReference>
<evidence type="ECO:0000256" key="1">
    <source>
        <dbReference type="ARBA" id="ARBA00022857"/>
    </source>
</evidence>
<dbReference type="Gene3D" id="3.90.180.10">
    <property type="entry name" value="Medium-chain alcohol dehydrogenases, catalytic domain"/>
    <property type="match status" value="1"/>
</dbReference>
<dbReference type="InterPro" id="IPR013154">
    <property type="entry name" value="ADH-like_N"/>
</dbReference>
<dbReference type="GO" id="GO:0070402">
    <property type="term" value="F:NADPH binding"/>
    <property type="evidence" value="ECO:0007669"/>
    <property type="project" value="TreeGrafter"/>
</dbReference>
<evidence type="ECO:0000313" key="4">
    <source>
        <dbReference type="EMBL" id="CAA9434355.1"/>
    </source>
</evidence>
<dbReference type="SUPFAM" id="SSF50129">
    <property type="entry name" value="GroES-like"/>
    <property type="match status" value="1"/>
</dbReference>
<dbReference type="Pfam" id="PF00107">
    <property type="entry name" value="ADH_zinc_N"/>
    <property type="match status" value="1"/>
</dbReference>
<dbReference type="PANTHER" id="PTHR48106">
    <property type="entry name" value="QUINONE OXIDOREDUCTASE PIG3-RELATED"/>
    <property type="match status" value="1"/>
</dbReference>
<dbReference type="SMART" id="SM00829">
    <property type="entry name" value="PKS_ER"/>
    <property type="match status" value="1"/>
</dbReference>
<protein>
    <submittedName>
        <fullName evidence="4">NADH oxidoreductase</fullName>
    </submittedName>
</protein>
<dbReference type="InterPro" id="IPR013149">
    <property type="entry name" value="ADH-like_C"/>
</dbReference>
<dbReference type="CDD" id="cd08241">
    <property type="entry name" value="QOR1"/>
    <property type="match status" value="1"/>
</dbReference>
<dbReference type="SUPFAM" id="SSF51735">
    <property type="entry name" value="NAD(P)-binding Rossmann-fold domains"/>
    <property type="match status" value="1"/>
</dbReference>
<keyword evidence="1" id="KW-0521">NADP</keyword>
<name>A0A6J4Q9Q6_9ACTN</name>
<organism evidence="4">
    <name type="scientific">uncultured Rubrobacteraceae bacterium</name>
    <dbReference type="NCBI Taxonomy" id="349277"/>
    <lineage>
        <taxon>Bacteria</taxon>
        <taxon>Bacillati</taxon>
        <taxon>Actinomycetota</taxon>
        <taxon>Rubrobacteria</taxon>
        <taxon>Rubrobacterales</taxon>
        <taxon>Rubrobacteraceae</taxon>
        <taxon>environmental samples</taxon>
    </lineage>
</organism>
<proteinExistence type="predicted"/>